<dbReference type="Proteomes" id="UP000321578">
    <property type="component" value="Unassembled WGS sequence"/>
</dbReference>
<keyword evidence="3" id="KW-1185">Reference proteome</keyword>
<dbReference type="AlphaFoldDB" id="A0A5C6ZA91"/>
<sequence length="96" mass="10738">MKNLLLILITLTTISCKSQNTETTDEINVLFIGNSLTYLHEMPQTVQKMLNETNPNIKIEQSTFPGQSLSGHLSDIITSRTENGISTRKKEDGEKT</sequence>
<feature type="region of interest" description="Disordered" evidence="1">
    <location>
        <begin position="61"/>
        <end position="96"/>
    </location>
</feature>
<dbReference type="GO" id="GO:0016788">
    <property type="term" value="F:hydrolase activity, acting on ester bonds"/>
    <property type="evidence" value="ECO:0007669"/>
    <property type="project" value="UniProtKB-ARBA"/>
</dbReference>
<evidence type="ECO:0000313" key="2">
    <source>
        <dbReference type="EMBL" id="TXD86055.1"/>
    </source>
</evidence>
<comment type="caution">
    <text evidence="2">The sequence shown here is derived from an EMBL/GenBank/DDBJ whole genome shotgun (WGS) entry which is preliminary data.</text>
</comment>
<accession>A0A5C6ZA91</accession>
<dbReference type="PROSITE" id="PS51257">
    <property type="entry name" value="PROKAR_LIPOPROTEIN"/>
    <property type="match status" value="1"/>
</dbReference>
<feature type="compositionally biased region" description="Polar residues" evidence="1">
    <location>
        <begin position="61"/>
        <end position="86"/>
    </location>
</feature>
<evidence type="ECO:0000313" key="3">
    <source>
        <dbReference type="Proteomes" id="UP000321578"/>
    </source>
</evidence>
<dbReference type="Gene3D" id="3.40.50.1110">
    <property type="entry name" value="SGNH hydrolase"/>
    <property type="match status" value="1"/>
</dbReference>
<evidence type="ECO:0000256" key="1">
    <source>
        <dbReference type="SAM" id="MobiDB-lite"/>
    </source>
</evidence>
<dbReference type="EMBL" id="VORO01000096">
    <property type="protein sequence ID" value="TXD86055.1"/>
    <property type="molecule type" value="Genomic_DNA"/>
</dbReference>
<reference evidence="2 3" key="1">
    <citation type="submission" date="2019-08" db="EMBL/GenBank/DDBJ databases">
        <title>Genomes of Subsaximicrobium wynnwilliamsii strains.</title>
        <authorList>
            <person name="Bowman J.P."/>
        </authorList>
    </citation>
    <scope>NUCLEOTIDE SEQUENCE [LARGE SCALE GENOMIC DNA]</scope>
    <source>
        <strain evidence="2 3">2-80-2</strain>
    </source>
</reference>
<proteinExistence type="predicted"/>
<name>A0A5C6ZA91_9FLAO</name>
<protein>
    <submittedName>
        <fullName evidence="2">DUF4886 domain-containing protein</fullName>
    </submittedName>
</protein>
<dbReference type="InterPro" id="IPR036514">
    <property type="entry name" value="SGNH_hydro_sf"/>
</dbReference>
<feature type="non-terminal residue" evidence="2">
    <location>
        <position position="96"/>
    </location>
</feature>
<organism evidence="2 3">
    <name type="scientific">Subsaximicrobium wynnwilliamsii</name>
    <dbReference type="NCBI Taxonomy" id="291179"/>
    <lineage>
        <taxon>Bacteria</taxon>
        <taxon>Pseudomonadati</taxon>
        <taxon>Bacteroidota</taxon>
        <taxon>Flavobacteriia</taxon>
        <taxon>Flavobacteriales</taxon>
        <taxon>Flavobacteriaceae</taxon>
        <taxon>Subsaximicrobium</taxon>
    </lineage>
</organism>
<gene>
    <name evidence="2" type="ORF">ESY86_20630</name>
</gene>